<dbReference type="OrthoDB" id="681139at2"/>
<dbReference type="EMBL" id="CP024608">
    <property type="protein sequence ID" value="ATQ77153.1"/>
    <property type="molecule type" value="Genomic_DNA"/>
</dbReference>
<gene>
    <name evidence="2" type="ORF">CR152_23520</name>
</gene>
<dbReference type="RefSeq" id="WP_099879068.1">
    <property type="nucleotide sequence ID" value="NZ_CP024608.1"/>
</dbReference>
<proteinExistence type="predicted"/>
<keyword evidence="3" id="KW-1185">Reference proteome</keyword>
<organism evidence="2 3">
    <name type="scientific">Massilia violaceinigra</name>
    <dbReference type="NCBI Taxonomy" id="2045208"/>
    <lineage>
        <taxon>Bacteria</taxon>
        <taxon>Pseudomonadati</taxon>
        <taxon>Pseudomonadota</taxon>
        <taxon>Betaproteobacteria</taxon>
        <taxon>Burkholderiales</taxon>
        <taxon>Oxalobacteraceae</taxon>
        <taxon>Telluria group</taxon>
        <taxon>Massilia</taxon>
    </lineage>
</organism>
<sequence length="329" mass="36462">MHVKTHKAGEGENRTVNAALQKRDDSRFAVPHSQRESSNAAAQLKLLELANNNPRVNQLKAFQALADDRSRVAAQRERQGRVAPCAAEGVAQCAVVSVGNGVQARWRSTLISERSFATRAEAEAAESDLYARTAAMTPLPLAFGSGAPYGFHGFPELGSLPRADVPRVTEQVQSLAPMLHTVSPQNRRFNTSEPPRPPTMYFQEHGLNLEGQPAMSSGRVRQEHDDGPVVYVDRHPRNHLFSHDERMLGIENEYDLEDDDIDTVGLGQAEEGMHHIEVHHNDPRHRSWELAHSSGGTLSTAPMNPHDVDRAILRSALRGRVDDRRRTGR</sequence>
<dbReference type="AlphaFoldDB" id="A0A2D2DQD5"/>
<accession>A0A2D2DQD5</accession>
<dbReference type="KEGG" id="mass:CR152_23520"/>
<evidence type="ECO:0000313" key="2">
    <source>
        <dbReference type="EMBL" id="ATQ77153.1"/>
    </source>
</evidence>
<reference evidence="2" key="1">
    <citation type="submission" date="2017-10" db="EMBL/GenBank/DDBJ databases">
        <title>Massilia psychrophilum sp. nov., a novel purple-pigmented bacterium isolated from Tianshan glacier, Xinjiang Municipality, China.</title>
        <authorList>
            <person name="Wang H."/>
        </authorList>
    </citation>
    <scope>NUCLEOTIDE SEQUENCE [LARGE SCALE GENOMIC DNA]</scope>
    <source>
        <strain evidence="2">B2</strain>
    </source>
</reference>
<dbReference type="Proteomes" id="UP000229897">
    <property type="component" value="Chromosome"/>
</dbReference>
<evidence type="ECO:0000256" key="1">
    <source>
        <dbReference type="SAM" id="MobiDB-lite"/>
    </source>
</evidence>
<protein>
    <submittedName>
        <fullName evidence="2">Uncharacterized protein</fullName>
    </submittedName>
</protein>
<feature type="region of interest" description="Disordered" evidence="1">
    <location>
        <begin position="1"/>
        <end position="36"/>
    </location>
</feature>
<evidence type="ECO:0000313" key="3">
    <source>
        <dbReference type="Proteomes" id="UP000229897"/>
    </source>
</evidence>
<name>A0A2D2DQD5_9BURK</name>